<name>A0A0H3DA51_AMYMU</name>
<dbReference type="GeneID" id="92873110"/>
<dbReference type="OrthoDB" id="9814961at2"/>
<dbReference type="Gene3D" id="3.90.79.40">
    <property type="entry name" value="EvaA sugar 2,3-dehydratase subunit"/>
    <property type="match status" value="2"/>
</dbReference>
<proteinExistence type="predicted"/>
<dbReference type="EMBL" id="CP002000">
    <property type="protein sequence ID" value="ADJ47162.1"/>
    <property type="molecule type" value="Genomic_DNA"/>
</dbReference>
<dbReference type="RefSeq" id="WP_013227222.1">
    <property type="nucleotide sequence ID" value="NC_014318.1"/>
</dbReference>
<accession>A0A0H3DA51</accession>
<dbReference type="Proteomes" id="UP000000328">
    <property type="component" value="Chromosome"/>
</dbReference>
<dbReference type="Pfam" id="PF03559">
    <property type="entry name" value="Hexose_dehydrat"/>
    <property type="match status" value="2"/>
</dbReference>
<dbReference type="InterPro" id="IPR038153">
    <property type="entry name" value="EvaA-like_sf"/>
</dbReference>
<protein>
    <submittedName>
        <fullName evidence="2">NDP-hexose 23-dehydratase</fullName>
    </submittedName>
</protein>
<dbReference type="eggNOG" id="ENOG502Z8MY">
    <property type="taxonomic scope" value="Bacteria"/>
</dbReference>
<sequence>MVTSPSTLVQRDMLDRFLESAATLSTPTLGGHGEVTAWLAERTARGSFTTEAIPFAELDGWSFDPDTGDLGHRSGGFFTIRGLDVHDPAGVVPAWTQPIIHQPEVGVLGILVKEIDGVLCLLMQAKMEPGNVNVIQLSPTVQATRSNFLRLHGGAATKYLEHFTEPGRGTVLVDVLHSEQGGRFFRKRNRNIIVETTEDVPLHEGFRWFTLGQVHELLRQDNMVNMDSRTVLACLPMNATARPPERRAGELGPAVVASFRQDPEPAGLQNWLNHVKGDCELTAELAPLRSVGRWHRDERVIAHEEGRYFEVVAMSVTATGREVRSWTQPLIAPCGTGLVAFVASRARGYLEVLLQARVEAGTPDIVELGPTVQCMPDNYLHLAPERRPAFLDHVRTVQGKDVKYDVVLSEEGGRFYRAENRYRIVEVADDVRFAATPPGFRWASLAQLSALIPHSGYLNVEARSLLACMRALC</sequence>
<evidence type="ECO:0000313" key="2">
    <source>
        <dbReference type="EMBL" id="ADJ47162.1"/>
    </source>
</evidence>
<evidence type="ECO:0000313" key="3">
    <source>
        <dbReference type="Proteomes" id="UP000000328"/>
    </source>
</evidence>
<dbReference type="PATRIC" id="fig|749927.5.peg.5600"/>
<reference evidence="2 3" key="1">
    <citation type="journal article" date="2010" name="Cell Res.">
        <title>Complete genome sequence of the rifamycin SV-producing Amycolatopsis mediterranei U32 revealed its genetic characteristics in phylogeny and metabolism.</title>
        <authorList>
            <person name="Zhao W."/>
            <person name="Zhong Y."/>
            <person name="Yuan H."/>
            <person name="Wang J."/>
            <person name="Zheng H."/>
            <person name="Wang Y."/>
            <person name="Cen X."/>
            <person name="Xu F."/>
            <person name="Bai J."/>
            <person name="Han X."/>
            <person name="Lu G."/>
            <person name="Zhu Y."/>
            <person name="Shao Z."/>
            <person name="Yan H."/>
            <person name="Li C."/>
            <person name="Peng N."/>
            <person name="Zhang Z."/>
            <person name="Zhang Y."/>
            <person name="Lin W."/>
            <person name="Fan Y."/>
            <person name="Qin Z."/>
            <person name="Hu Y."/>
            <person name="Zhu B."/>
            <person name="Wang S."/>
            <person name="Ding X."/>
            <person name="Zhao G.P."/>
        </authorList>
    </citation>
    <scope>NUCLEOTIDE SEQUENCE [LARGE SCALE GENOMIC DNA]</scope>
    <source>
        <strain evidence="3">U-32</strain>
    </source>
</reference>
<organism evidence="2 3">
    <name type="scientific">Amycolatopsis mediterranei (strain U-32)</name>
    <dbReference type="NCBI Taxonomy" id="749927"/>
    <lineage>
        <taxon>Bacteria</taxon>
        <taxon>Bacillati</taxon>
        <taxon>Actinomycetota</taxon>
        <taxon>Actinomycetes</taxon>
        <taxon>Pseudonocardiales</taxon>
        <taxon>Pseudonocardiaceae</taxon>
        <taxon>Amycolatopsis</taxon>
    </lineage>
</organism>
<dbReference type="InterPro" id="IPR005212">
    <property type="entry name" value="EvaA-like"/>
</dbReference>
<evidence type="ECO:0000259" key="1">
    <source>
        <dbReference type="Pfam" id="PF03559"/>
    </source>
</evidence>
<feature type="domain" description="dTDP-4-dehydro-6-deoxy-alpha-D-glucopyranose 2,3-dehydratase" evidence="1">
    <location>
        <begin position="34"/>
        <end position="235"/>
    </location>
</feature>
<dbReference type="AlphaFoldDB" id="A0A0H3DA51"/>
<dbReference type="GO" id="GO:0016829">
    <property type="term" value="F:lyase activity"/>
    <property type="evidence" value="ECO:0007669"/>
    <property type="project" value="InterPro"/>
</dbReference>
<feature type="domain" description="dTDP-4-dehydro-6-deoxy-alpha-D-glucopyranose 2,3-dehydratase" evidence="1">
    <location>
        <begin position="268"/>
        <end position="469"/>
    </location>
</feature>
<gene>
    <name evidence="2" type="ordered locus">AMED_5402</name>
</gene>
<dbReference type="KEGG" id="amd:AMED_5402"/>
<dbReference type="HOGENOM" id="CLU_045374_0_0_11"/>